<sequence length="25" mass="2676">MSIVTHGSEKGWVRGAFHQMIGSCG</sequence>
<evidence type="ECO:0000313" key="2">
    <source>
        <dbReference type="Proteomes" id="UP000410492"/>
    </source>
</evidence>
<evidence type="ECO:0000313" key="1">
    <source>
        <dbReference type="EMBL" id="VEN59885.1"/>
    </source>
</evidence>
<protein>
    <submittedName>
        <fullName evidence="1">Uncharacterized protein</fullName>
    </submittedName>
</protein>
<accession>A0A653DI42</accession>
<dbReference type="Proteomes" id="UP000410492">
    <property type="component" value="Unassembled WGS sequence"/>
</dbReference>
<proteinExistence type="predicted"/>
<dbReference type="AlphaFoldDB" id="A0A653DI42"/>
<keyword evidence="2" id="KW-1185">Reference proteome</keyword>
<gene>
    <name evidence="1" type="ORF">CALMAC_LOCUS17741</name>
</gene>
<reference evidence="1 2" key="1">
    <citation type="submission" date="2019-01" db="EMBL/GenBank/DDBJ databases">
        <authorList>
            <person name="Sayadi A."/>
        </authorList>
    </citation>
    <scope>NUCLEOTIDE SEQUENCE [LARGE SCALE GENOMIC DNA]</scope>
</reference>
<dbReference type="EMBL" id="CAACVG010012199">
    <property type="protein sequence ID" value="VEN59885.1"/>
    <property type="molecule type" value="Genomic_DNA"/>
</dbReference>
<organism evidence="1 2">
    <name type="scientific">Callosobruchus maculatus</name>
    <name type="common">Southern cowpea weevil</name>
    <name type="synonym">Pulse bruchid</name>
    <dbReference type="NCBI Taxonomy" id="64391"/>
    <lineage>
        <taxon>Eukaryota</taxon>
        <taxon>Metazoa</taxon>
        <taxon>Ecdysozoa</taxon>
        <taxon>Arthropoda</taxon>
        <taxon>Hexapoda</taxon>
        <taxon>Insecta</taxon>
        <taxon>Pterygota</taxon>
        <taxon>Neoptera</taxon>
        <taxon>Endopterygota</taxon>
        <taxon>Coleoptera</taxon>
        <taxon>Polyphaga</taxon>
        <taxon>Cucujiformia</taxon>
        <taxon>Chrysomeloidea</taxon>
        <taxon>Chrysomelidae</taxon>
        <taxon>Bruchinae</taxon>
        <taxon>Bruchini</taxon>
        <taxon>Callosobruchus</taxon>
    </lineage>
</organism>
<name>A0A653DI42_CALMS</name>